<proteinExistence type="predicted"/>
<comment type="caution">
    <text evidence="1">The sequence shown here is derived from an EMBL/GenBank/DDBJ whole genome shotgun (WGS) entry which is preliminary data.</text>
</comment>
<reference evidence="1" key="1">
    <citation type="submission" date="2023-06" db="EMBL/GenBank/DDBJ databases">
        <authorList>
            <person name="Kurt Z."/>
        </authorList>
    </citation>
    <scope>NUCLEOTIDE SEQUENCE</scope>
</reference>
<evidence type="ECO:0000313" key="3">
    <source>
        <dbReference type="Proteomes" id="UP001642409"/>
    </source>
</evidence>
<dbReference type="EMBL" id="CATOUU010000751">
    <property type="protein sequence ID" value="CAI9945744.1"/>
    <property type="molecule type" value="Genomic_DNA"/>
</dbReference>
<reference evidence="2 3" key="2">
    <citation type="submission" date="2024-07" db="EMBL/GenBank/DDBJ databases">
        <authorList>
            <person name="Akdeniz Z."/>
        </authorList>
    </citation>
    <scope>NUCLEOTIDE SEQUENCE [LARGE SCALE GENOMIC DNA]</scope>
</reference>
<organism evidence="1">
    <name type="scientific">Hexamita inflata</name>
    <dbReference type="NCBI Taxonomy" id="28002"/>
    <lineage>
        <taxon>Eukaryota</taxon>
        <taxon>Metamonada</taxon>
        <taxon>Diplomonadida</taxon>
        <taxon>Hexamitidae</taxon>
        <taxon>Hexamitinae</taxon>
        <taxon>Hexamita</taxon>
    </lineage>
</organism>
<protein>
    <submittedName>
        <fullName evidence="2">Hypothetical_protein</fullName>
    </submittedName>
</protein>
<evidence type="ECO:0000313" key="1">
    <source>
        <dbReference type="EMBL" id="CAI9945744.1"/>
    </source>
</evidence>
<keyword evidence="3" id="KW-1185">Reference proteome</keyword>
<dbReference type="EMBL" id="CAXDID020000230">
    <property type="protein sequence ID" value="CAL6060371.1"/>
    <property type="molecule type" value="Genomic_DNA"/>
</dbReference>
<dbReference type="Proteomes" id="UP001642409">
    <property type="component" value="Unassembled WGS sequence"/>
</dbReference>
<evidence type="ECO:0000313" key="2">
    <source>
        <dbReference type="EMBL" id="CAL6060371.1"/>
    </source>
</evidence>
<name>A0AA86U8U2_9EUKA</name>
<dbReference type="AlphaFoldDB" id="A0AA86U8U2"/>
<gene>
    <name evidence="1" type="ORF">HINF_LOCUS33389</name>
    <name evidence="2" type="ORF">HINF_LOCUS49192</name>
</gene>
<sequence>MGETQWLWYGIYDIKQRNQQYILKNVGKISACPTCHITTLLLLQKSLNFTVLESILQLSTQQLHQFSFILFSNNDQMILLKNKQIFVFILHQQLGHLNYVHFSWSGVLDIILCPITKCINIILECSKSCQNACQYFQNRRQQLTNYFVTIFLGVRALTYQSDHIMNLQTNKLVHLSGREPNYSLADFTKMNQCIVSRNNDLYFFFCYIELSCF</sequence>
<accession>A0AA86U8U2</accession>